<dbReference type="AlphaFoldDB" id="A0AAE3R574"/>
<sequence length="601" mass="68239">MKKKGFQQQSMVKWYDVKQLALTGLRSVISGVFGNYSDRREIQAALDLTDDNRNHIDRAPDEIWIDYISDLGDGFNSTYTMADLLAQEKLMVHANGVTTALPSAKIIIMGGDEVYPTPSLDEYNRRTKYLYEAAFPERCDEAEAEKTYLYAIPGNHDWYDGLGTFLKLFTQGRKWGRLHTRQSRSYFAIKLTENVWLWGLDVQLNSEIDQPQLSYFQGLKCPEKMKEGDRVILCTAEPSWVFHTHHLTDYSYERLTYFQKKCIDEQGLSLIATLTGDLHHYSHYTGVRTNGKIKSVIHNITAGGGGAFLHPTHFLKEKLTGLNANGITEELGLQARFPNKDESHMLAFKNFLFPFLNPGFGIVLGTLFLIIVWMLQSSVPVGDRSLISQLAGSYTVKDFVRNTANFLQHSPMAVILVIILVSGFIGFADNQTGEKGKKNHFKFAGAIHGILQVLLLFFFLWGLSRFNYWLLGQDVSQIEKNLANKHTSDFGINVTLLALLIVELVGVAGFLGSFLMGCYLFCSTYFFHIHYNEAFSSFRYEGYKNFLRIHVSKNKVTIYPIGVRNVTTQWETLIVNGKCRFKGKTASYELIDKPIEINLIG</sequence>
<feature type="transmembrane region" description="Helical" evidence="1">
    <location>
        <begin position="496"/>
        <end position="522"/>
    </location>
</feature>
<keyword evidence="1" id="KW-1133">Transmembrane helix</keyword>
<feature type="transmembrane region" description="Helical" evidence="1">
    <location>
        <begin position="406"/>
        <end position="428"/>
    </location>
</feature>
<organism evidence="2 3">
    <name type="scientific">Xanthocytophaga agilis</name>
    <dbReference type="NCBI Taxonomy" id="3048010"/>
    <lineage>
        <taxon>Bacteria</taxon>
        <taxon>Pseudomonadati</taxon>
        <taxon>Bacteroidota</taxon>
        <taxon>Cytophagia</taxon>
        <taxon>Cytophagales</taxon>
        <taxon>Rhodocytophagaceae</taxon>
        <taxon>Xanthocytophaga</taxon>
    </lineage>
</organism>
<dbReference type="Gene3D" id="3.60.21.10">
    <property type="match status" value="1"/>
</dbReference>
<keyword evidence="1" id="KW-0472">Membrane</keyword>
<dbReference type="RefSeq" id="WP_314514054.1">
    <property type="nucleotide sequence ID" value="NZ_JASJOU010000008.1"/>
</dbReference>
<keyword evidence="1" id="KW-0812">Transmembrane</keyword>
<dbReference type="InterPro" id="IPR029052">
    <property type="entry name" value="Metallo-depent_PP-like"/>
</dbReference>
<dbReference type="PANTHER" id="PTHR34211:SF3">
    <property type="entry name" value="CALCINEURIN-LIKE METALLO-PHOSPHOESTERASE SUPERFAMILY PROTEIN"/>
    <property type="match status" value="1"/>
</dbReference>
<accession>A0AAE3R574</accession>
<proteinExistence type="predicted"/>
<dbReference type="PANTHER" id="PTHR34211">
    <property type="entry name" value="CALCINEURIN-LIKE METALLO-PHOSPHOESTERASE SUPERFAMILY PROTEIN"/>
    <property type="match status" value="1"/>
</dbReference>
<evidence type="ECO:0000256" key="1">
    <source>
        <dbReference type="SAM" id="Phobius"/>
    </source>
</evidence>
<dbReference type="EMBL" id="JASJOU010000008">
    <property type="protein sequence ID" value="MDJ1503435.1"/>
    <property type="molecule type" value="Genomic_DNA"/>
</dbReference>
<name>A0AAE3R574_9BACT</name>
<evidence type="ECO:0000313" key="3">
    <source>
        <dbReference type="Proteomes" id="UP001232063"/>
    </source>
</evidence>
<dbReference type="Proteomes" id="UP001232063">
    <property type="component" value="Unassembled WGS sequence"/>
</dbReference>
<evidence type="ECO:0000313" key="2">
    <source>
        <dbReference type="EMBL" id="MDJ1503435.1"/>
    </source>
</evidence>
<gene>
    <name evidence="2" type="ORF">QNI22_22390</name>
</gene>
<feature type="transmembrane region" description="Helical" evidence="1">
    <location>
        <begin position="351"/>
        <end position="375"/>
    </location>
</feature>
<protein>
    <submittedName>
        <fullName evidence="2">Metallophosphoesterase</fullName>
    </submittedName>
</protein>
<comment type="caution">
    <text evidence="2">The sequence shown here is derived from an EMBL/GenBank/DDBJ whole genome shotgun (WGS) entry which is preliminary data.</text>
</comment>
<dbReference type="SUPFAM" id="SSF56300">
    <property type="entry name" value="Metallo-dependent phosphatases"/>
    <property type="match status" value="1"/>
</dbReference>
<feature type="transmembrane region" description="Helical" evidence="1">
    <location>
        <begin position="440"/>
        <end position="461"/>
    </location>
</feature>
<keyword evidence="3" id="KW-1185">Reference proteome</keyword>
<reference evidence="2" key="1">
    <citation type="submission" date="2023-05" db="EMBL/GenBank/DDBJ databases">
        <authorList>
            <person name="Zhang X."/>
        </authorList>
    </citation>
    <scope>NUCLEOTIDE SEQUENCE</scope>
    <source>
        <strain evidence="2">BD1B2-1</strain>
    </source>
</reference>